<evidence type="ECO:0000259" key="2">
    <source>
        <dbReference type="PROSITE" id="PS51186"/>
    </source>
</evidence>
<name>A0ABS2IYN2_9ACTN</name>
<dbReference type="PROSITE" id="PS51186">
    <property type="entry name" value="GNAT"/>
    <property type="match status" value="1"/>
</dbReference>
<dbReference type="EMBL" id="JAFEUC010000013">
    <property type="protein sequence ID" value="MBM7079431.1"/>
    <property type="molecule type" value="Genomic_DNA"/>
</dbReference>
<dbReference type="Pfam" id="PF00583">
    <property type="entry name" value="Acetyltransf_1"/>
    <property type="match status" value="1"/>
</dbReference>
<sequence length="196" mass="22219">MNEKLTLRRYGATESEGIIEQLVDLYLEVHAGAGGFYSADRYRRQLSAHRQRAGWVLITARLGEELIGYVYGFPLAPDTRWWDGIEEPVPAGFTDEDGQRTFAICELLVRAAWRRQGVARALHDDLVSSRHEKRMTLLARPDNGPAQAAYRSWGWQTITRLKPNWPDAPVFDILTHDSRKVSSPERPPAAPGNLRP</sequence>
<dbReference type="InterPro" id="IPR016181">
    <property type="entry name" value="Acyl_CoA_acyltransferase"/>
</dbReference>
<dbReference type="Proteomes" id="UP001518872">
    <property type="component" value="Unassembled WGS sequence"/>
</dbReference>
<gene>
    <name evidence="3" type="ORF">JQX11_24250</name>
</gene>
<dbReference type="RefSeq" id="WP_204927263.1">
    <property type="nucleotide sequence ID" value="NZ_JAFEUC010000013.1"/>
</dbReference>
<dbReference type="Gene3D" id="3.40.630.30">
    <property type="match status" value="1"/>
</dbReference>
<organism evidence="3 4">
    <name type="scientific">Micromonospora humida</name>
    <dbReference type="NCBI Taxonomy" id="2809018"/>
    <lineage>
        <taxon>Bacteria</taxon>
        <taxon>Bacillati</taxon>
        <taxon>Actinomycetota</taxon>
        <taxon>Actinomycetes</taxon>
        <taxon>Micromonosporales</taxon>
        <taxon>Micromonosporaceae</taxon>
        <taxon>Micromonospora</taxon>
    </lineage>
</organism>
<reference evidence="3 4" key="1">
    <citation type="submission" date="2021-02" db="EMBL/GenBank/DDBJ databases">
        <authorList>
            <person name="Ra J.-S."/>
        </authorList>
    </citation>
    <scope>NUCLEOTIDE SEQUENCE [LARGE SCALE GENOMIC DNA]</scope>
    <source>
        <strain evidence="3 4">MMS20-R1-14</strain>
    </source>
</reference>
<dbReference type="InterPro" id="IPR000182">
    <property type="entry name" value="GNAT_dom"/>
</dbReference>
<keyword evidence="4" id="KW-1185">Reference proteome</keyword>
<feature type="domain" description="N-acetyltransferase" evidence="2">
    <location>
        <begin position="5"/>
        <end position="177"/>
    </location>
</feature>
<protein>
    <submittedName>
        <fullName evidence="3">GNAT family N-acetyltransferase</fullName>
    </submittedName>
</protein>
<dbReference type="SUPFAM" id="SSF55729">
    <property type="entry name" value="Acyl-CoA N-acyltransferases (Nat)"/>
    <property type="match status" value="1"/>
</dbReference>
<evidence type="ECO:0000313" key="4">
    <source>
        <dbReference type="Proteomes" id="UP001518872"/>
    </source>
</evidence>
<accession>A0ABS2IYN2</accession>
<evidence type="ECO:0000313" key="3">
    <source>
        <dbReference type="EMBL" id="MBM7079431.1"/>
    </source>
</evidence>
<evidence type="ECO:0000256" key="1">
    <source>
        <dbReference type="SAM" id="MobiDB-lite"/>
    </source>
</evidence>
<feature type="region of interest" description="Disordered" evidence="1">
    <location>
        <begin position="176"/>
        <end position="196"/>
    </location>
</feature>
<proteinExistence type="predicted"/>
<comment type="caution">
    <text evidence="3">The sequence shown here is derived from an EMBL/GenBank/DDBJ whole genome shotgun (WGS) entry which is preliminary data.</text>
</comment>